<protein>
    <submittedName>
        <fullName evidence="1">(raccoon dog) hypothetical protein</fullName>
    </submittedName>
</protein>
<sequence length="106" mass="11284">MAWGVVSCLCLEASPVQYPLLRTTEEHHVFTGPGPPPNSWARHPKWSICSSHLPSVFPLLQVAEPSTQRGGFLGASAPGKGQTVAAHGSSAQAWASVGAEWQHFVL</sequence>
<dbReference type="Proteomes" id="UP000645828">
    <property type="component" value="Unassembled WGS sequence"/>
</dbReference>
<evidence type="ECO:0000313" key="1">
    <source>
        <dbReference type="EMBL" id="CAD7668009.1"/>
    </source>
</evidence>
<reference evidence="1" key="1">
    <citation type="submission" date="2020-12" db="EMBL/GenBank/DDBJ databases">
        <authorList>
            <consortium name="Molecular Ecology Group"/>
        </authorList>
    </citation>
    <scope>NUCLEOTIDE SEQUENCE</scope>
    <source>
        <strain evidence="1">TBG_1078</strain>
    </source>
</reference>
<name>A0A811XVB4_NYCPR</name>
<accession>A0A811XVB4</accession>
<gene>
    <name evidence="1" type="ORF">NYPRO_LOCUS1281</name>
</gene>
<comment type="caution">
    <text evidence="1">The sequence shown here is derived from an EMBL/GenBank/DDBJ whole genome shotgun (WGS) entry which is preliminary data.</text>
</comment>
<keyword evidence="2" id="KW-1185">Reference proteome</keyword>
<dbReference type="EMBL" id="CAJHUB010000649">
    <property type="protein sequence ID" value="CAD7668009.1"/>
    <property type="molecule type" value="Genomic_DNA"/>
</dbReference>
<organism evidence="1 2">
    <name type="scientific">Nyctereutes procyonoides</name>
    <name type="common">Raccoon dog</name>
    <name type="synonym">Canis procyonoides</name>
    <dbReference type="NCBI Taxonomy" id="34880"/>
    <lineage>
        <taxon>Eukaryota</taxon>
        <taxon>Metazoa</taxon>
        <taxon>Chordata</taxon>
        <taxon>Craniata</taxon>
        <taxon>Vertebrata</taxon>
        <taxon>Euteleostomi</taxon>
        <taxon>Mammalia</taxon>
        <taxon>Eutheria</taxon>
        <taxon>Laurasiatheria</taxon>
        <taxon>Carnivora</taxon>
        <taxon>Caniformia</taxon>
        <taxon>Canidae</taxon>
        <taxon>Nyctereutes</taxon>
    </lineage>
</organism>
<dbReference type="AlphaFoldDB" id="A0A811XVB4"/>
<evidence type="ECO:0000313" key="2">
    <source>
        <dbReference type="Proteomes" id="UP000645828"/>
    </source>
</evidence>
<proteinExistence type="predicted"/>